<evidence type="ECO:0000256" key="6">
    <source>
        <dbReference type="SAM" id="Phobius"/>
    </source>
</evidence>
<dbReference type="PANTHER" id="PTHR30086:SF20">
    <property type="entry name" value="ARGININE EXPORTER PROTEIN ARGO-RELATED"/>
    <property type="match status" value="1"/>
</dbReference>
<comment type="caution">
    <text evidence="7">The sequence shown here is derived from an EMBL/GenBank/DDBJ whole genome shotgun (WGS) entry which is preliminary data.</text>
</comment>
<protein>
    <submittedName>
        <fullName evidence="7">LysE family translocator</fullName>
    </submittedName>
</protein>
<accession>A0ABR6X149</accession>
<keyword evidence="8" id="KW-1185">Reference proteome</keyword>
<keyword evidence="2" id="KW-1003">Cell membrane</keyword>
<keyword evidence="3 6" id="KW-0812">Transmembrane</keyword>
<evidence type="ECO:0000256" key="1">
    <source>
        <dbReference type="ARBA" id="ARBA00004651"/>
    </source>
</evidence>
<dbReference type="RefSeq" id="WP_186921737.1">
    <property type="nucleotide sequence ID" value="NZ_JACOFW010000003.1"/>
</dbReference>
<organism evidence="7 8">
    <name type="scientific">Undibacterium seohonense</name>
    <dbReference type="NCBI Taxonomy" id="1344950"/>
    <lineage>
        <taxon>Bacteria</taxon>
        <taxon>Pseudomonadati</taxon>
        <taxon>Pseudomonadota</taxon>
        <taxon>Betaproteobacteria</taxon>
        <taxon>Burkholderiales</taxon>
        <taxon>Oxalobacteraceae</taxon>
        <taxon>Undibacterium</taxon>
    </lineage>
</organism>
<feature type="transmembrane region" description="Helical" evidence="6">
    <location>
        <begin position="162"/>
        <end position="190"/>
    </location>
</feature>
<dbReference type="InterPro" id="IPR001123">
    <property type="entry name" value="LeuE-type"/>
</dbReference>
<evidence type="ECO:0000313" key="8">
    <source>
        <dbReference type="Proteomes" id="UP000648257"/>
    </source>
</evidence>
<gene>
    <name evidence="7" type="ORF">H8K52_04785</name>
</gene>
<proteinExistence type="predicted"/>
<comment type="subcellular location">
    <subcellularLocation>
        <location evidence="1">Cell membrane</location>
        <topology evidence="1">Multi-pass membrane protein</topology>
    </subcellularLocation>
</comment>
<dbReference type="Pfam" id="PF01810">
    <property type="entry name" value="LysE"/>
    <property type="match status" value="1"/>
</dbReference>
<evidence type="ECO:0000256" key="5">
    <source>
        <dbReference type="ARBA" id="ARBA00023136"/>
    </source>
</evidence>
<dbReference type="Proteomes" id="UP000648257">
    <property type="component" value="Unassembled WGS sequence"/>
</dbReference>
<evidence type="ECO:0000256" key="3">
    <source>
        <dbReference type="ARBA" id="ARBA00022692"/>
    </source>
</evidence>
<reference evidence="7 8" key="1">
    <citation type="submission" date="2020-08" db="EMBL/GenBank/DDBJ databases">
        <title>Novel species isolated from subtropical streams in China.</title>
        <authorList>
            <person name="Lu H."/>
        </authorList>
    </citation>
    <scope>NUCLEOTIDE SEQUENCE [LARGE SCALE GENOMIC DNA]</scope>
    <source>
        <strain evidence="7 8">KACC 16656</strain>
    </source>
</reference>
<keyword evidence="5 6" id="KW-0472">Membrane</keyword>
<sequence length="222" mass="23674">MDQLSIALTVIGAGLLLSASPGPSMAYVLSRSVQFGSSGGLASSLGLAVGGMIHALFAALGLSLVAMQFPWLLQLIKYVGAAYLAYLAYDSLRAAFAKLDNSASTDNPISDADAIVQTREEFSRQTFWRLFSNGVLIELSNPKTIIFFLSFMPQFVSQHSTIGMFLLSSLIPITAIPADLLAIFAGGVIANRVRSHYWLVRGVNIAVALVLAGIALMVLFLD</sequence>
<feature type="transmembrane region" description="Helical" evidence="6">
    <location>
        <begin position="202"/>
        <end position="221"/>
    </location>
</feature>
<dbReference type="PIRSF" id="PIRSF006324">
    <property type="entry name" value="LeuE"/>
    <property type="match status" value="1"/>
</dbReference>
<evidence type="ECO:0000256" key="2">
    <source>
        <dbReference type="ARBA" id="ARBA00022475"/>
    </source>
</evidence>
<dbReference type="EMBL" id="JACOFW010000003">
    <property type="protein sequence ID" value="MBC3806660.1"/>
    <property type="molecule type" value="Genomic_DNA"/>
</dbReference>
<dbReference type="PANTHER" id="PTHR30086">
    <property type="entry name" value="ARGININE EXPORTER PROTEIN ARGO"/>
    <property type="match status" value="1"/>
</dbReference>
<evidence type="ECO:0000256" key="4">
    <source>
        <dbReference type="ARBA" id="ARBA00022989"/>
    </source>
</evidence>
<evidence type="ECO:0000313" key="7">
    <source>
        <dbReference type="EMBL" id="MBC3806660.1"/>
    </source>
</evidence>
<feature type="transmembrane region" description="Helical" evidence="6">
    <location>
        <begin position="42"/>
        <end position="64"/>
    </location>
</feature>
<name>A0ABR6X149_9BURK</name>
<keyword evidence="4 6" id="KW-1133">Transmembrane helix</keyword>